<proteinExistence type="predicted"/>
<dbReference type="EMBL" id="JAGKQQ010000001">
    <property type="protein sequence ID" value="MBP3959975.1"/>
    <property type="molecule type" value="Genomic_DNA"/>
</dbReference>
<dbReference type="RefSeq" id="WP_210660919.1">
    <property type="nucleotide sequence ID" value="NZ_JAGKQQ010000001.1"/>
</dbReference>
<organism evidence="1 2">
    <name type="scientific">Gemmata palustris</name>
    <dbReference type="NCBI Taxonomy" id="2822762"/>
    <lineage>
        <taxon>Bacteria</taxon>
        <taxon>Pseudomonadati</taxon>
        <taxon>Planctomycetota</taxon>
        <taxon>Planctomycetia</taxon>
        <taxon>Gemmatales</taxon>
        <taxon>Gemmataceae</taxon>
        <taxon>Gemmata</taxon>
    </lineage>
</organism>
<name>A0ABS5C3A5_9BACT</name>
<reference evidence="1 2" key="1">
    <citation type="submission" date="2021-04" db="EMBL/GenBank/DDBJ databases">
        <authorList>
            <person name="Ivanova A."/>
        </authorList>
    </citation>
    <scope>NUCLEOTIDE SEQUENCE [LARGE SCALE GENOMIC DNA]</scope>
    <source>
        <strain evidence="1 2">G18</strain>
    </source>
</reference>
<sequence>MPLYDHFHPPLSLRKSWESIHHGWAFVIAQRLNGAILTNRFESESNIHHGSQIEIDLATYEEDRDLPTFGTNGHGGGGVATQPQTYAPPAAALAGEVVMADADTFEINVYKQEGGWKLVAAVELVSPRNKDRSTARRAFATKAASYLQQGVSVVTVDVVTERNANLHEDIANALRLPDAFDWSSPTGLSAVCYRLLRIDGKERLEVWPHQLTVGGALPTVPLWLEPNLAVPLELELTYTSTCESLRIG</sequence>
<keyword evidence="2" id="KW-1185">Reference proteome</keyword>
<dbReference type="Pfam" id="PF13267">
    <property type="entry name" value="DUF4058"/>
    <property type="match status" value="1"/>
</dbReference>
<dbReference type="InterPro" id="IPR025132">
    <property type="entry name" value="DUF4058"/>
</dbReference>
<comment type="caution">
    <text evidence="1">The sequence shown here is derived from an EMBL/GenBank/DDBJ whole genome shotgun (WGS) entry which is preliminary data.</text>
</comment>
<protein>
    <submittedName>
        <fullName evidence="1">DUF4058 family protein</fullName>
    </submittedName>
</protein>
<dbReference type="Proteomes" id="UP000676565">
    <property type="component" value="Unassembled WGS sequence"/>
</dbReference>
<evidence type="ECO:0000313" key="2">
    <source>
        <dbReference type="Proteomes" id="UP000676565"/>
    </source>
</evidence>
<evidence type="ECO:0000313" key="1">
    <source>
        <dbReference type="EMBL" id="MBP3959975.1"/>
    </source>
</evidence>
<gene>
    <name evidence="1" type="ORF">J8F10_32435</name>
</gene>
<accession>A0ABS5C3A5</accession>